<name>G3HBS1_CRIGR</name>
<dbReference type="Proteomes" id="UP000001075">
    <property type="component" value="Unassembled WGS sequence"/>
</dbReference>
<evidence type="ECO:0000313" key="1">
    <source>
        <dbReference type="EMBL" id="EGW04358.1"/>
    </source>
</evidence>
<reference evidence="2" key="1">
    <citation type="journal article" date="2011" name="Nat. Biotechnol.">
        <title>The genomic sequence of the Chinese hamster ovary (CHO)-K1 cell line.</title>
        <authorList>
            <person name="Xu X."/>
            <person name="Nagarajan H."/>
            <person name="Lewis N.E."/>
            <person name="Pan S."/>
            <person name="Cai Z."/>
            <person name="Liu X."/>
            <person name="Chen W."/>
            <person name="Xie M."/>
            <person name="Wang W."/>
            <person name="Hammond S."/>
            <person name="Andersen M.R."/>
            <person name="Neff N."/>
            <person name="Passarelli B."/>
            <person name="Koh W."/>
            <person name="Fan H.C."/>
            <person name="Wang J."/>
            <person name="Gui Y."/>
            <person name="Lee K.H."/>
            <person name="Betenbaugh M.J."/>
            <person name="Quake S.R."/>
            <person name="Famili I."/>
            <person name="Palsson B.O."/>
            <person name="Wang J."/>
        </authorList>
    </citation>
    <scope>NUCLEOTIDE SEQUENCE [LARGE SCALE GENOMIC DNA]</scope>
    <source>
        <strain evidence="2">CHO K1 cell line</strain>
    </source>
</reference>
<dbReference type="AlphaFoldDB" id="G3HBS1"/>
<evidence type="ECO:0000313" key="2">
    <source>
        <dbReference type="Proteomes" id="UP000001075"/>
    </source>
</evidence>
<gene>
    <name evidence="1" type="ORF">I79_007870</name>
</gene>
<accession>G3HBS1</accession>
<proteinExistence type="predicted"/>
<organism evidence="1 2">
    <name type="scientific">Cricetulus griseus</name>
    <name type="common">Chinese hamster</name>
    <name type="synonym">Cricetulus barabensis griseus</name>
    <dbReference type="NCBI Taxonomy" id="10029"/>
    <lineage>
        <taxon>Eukaryota</taxon>
        <taxon>Metazoa</taxon>
        <taxon>Chordata</taxon>
        <taxon>Craniata</taxon>
        <taxon>Vertebrata</taxon>
        <taxon>Euteleostomi</taxon>
        <taxon>Mammalia</taxon>
        <taxon>Eutheria</taxon>
        <taxon>Euarchontoglires</taxon>
        <taxon>Glires</taxon>
        <taxon>Rodentia</taxon>
        <taxon>Myomorpha</taxon>
        <taxon>Muroidea</taxon>
        <taxon>Cricetidae</taxon>
        <taxon>Cricetinae</taxon>
        <taxon>Cricetulus</taxon>
    </lineage>
</organism>
<dbReference type="EMBL" id="JH000273">
    <property type="protein sequence ID" value="EGW04358.1"/>
    <property type="molecule type" value="Genomic_DNA"/>
</dbReference>
<protein>
    <submittedName>
        <fullName evidence="1">Uncharacterized protein</fullName>
    </submittedName>
</protein>
<dbReference type="InParanoid" id="G3HBS1"/>
<sequence>MTGDGIFISTFGAEVAELAAQRTTWTGRLFLAKDLSYRIWEHHSQDNSMELTSYRSGKTGRRDAVYSGEYDTYRYSLPRSRWV</sequence>